<proteinExistence type="predicted"/>
<dbReference type="Proteomes" id="UP000682802">
    <property type="component" value="Chromosome 1"/>
</dbReference>
<evidence type="ECO:0000313" key="1">
    <source>
        <dbReference type="EMBL" id="QWG08680.1"/>
    </source>
</evidence>
<gene>
    <name evidence="1" type="ORF">KM029_07005</name>
</gene>
<dbReference type="EMBL" id="CP076128">
    <property type="protein sequence ID" value="QWG08680.1"/>
    <property type="molecule type" value="Genomic_DNA"/>
</dbReference>
<evidence type="ECO:0000313" key="2">
    <source>
        <dbReference type="Proteomes" id="UP000682802"/>
    </source>
</evidence>
<dbReference type="RefSeq" id="WP_144072593.1">
    <property type="nucleotide sequence ID" value="NZ_CP076128.1"/>
</dbReference>
<organism evidence="1 2">
    <name type="scientific">Flammeovirga kamogawensis</name>
    <dbReference type="NCBI Taxonomy" id="373891"/>
    <lineage>
        <taxon>Bacteria</taxon>
        <taxon>Pseudomonadati</taxon>
        <taxon>Bacteroidota</taxon>
        <taxon>Cytophagia</taxon>
        <taxon>Cytophagales</taxon>
        <taxon>Flammeovirgaceae</taxon>
        <taxon>Flammeovirga</taxon>
    </lineage>
</organism>
<sequence length="260" mass="30014">MKFFLSLILITVAINDLVAQSTSTVKIFDAPHARQAVCADSSFFYVIDNTTIIKRDREEGLEIKSWSDDRLHHLNSGFIKDSLLYCAHSNYPQIPMHSSIEIWNTTTLEHIGTHSFGIENGSCTWIVEQDDFYYVMFAHYNNEGKKQKNRDVSWTQLIKYDKEWRRVAGWVLPKELVEKVSPYSISGGILLEDGRLLCTHHHFKELYILSFPKMGSELIHEATISTEIRGQGIYLDTDGYLWGIDKKERKVIQTVLPQLL</sequence>
<protein>
    <recommendedName>
        <fullName evidence="3">Endonuclease</fullName>
    </recommendedName>
</protein>
<keyword evidence="2" id="KW-1185">Reference proteome</keyword>
<name>A0ABX8GYJ2_9BACT</name>
<accession>A0ABX8GYJ2</accession>
<reference evidence="1 2" key="1">
    <citation type="submission" date="2021-05" db="EMBL/GenBank/DDBJ databases">
        <title>Comparative genomic studies on the polysaccharide-degrading batcterial strains of the Flammeovirga genus.</title>
        <authorList>
            <person name="Zewei F."/>
            <person name="Zheng Z."/>
            <person name="Yu L."/>
            <person name="Ruyue G."/>
            <person name="Yanhong M."/>
            <person name="Yuanyuan C."/>
            <person name="Jingyan G."/>
            <person name="Wenjun H."/>
        </authorList>
    </citation>
    <scope>NUCLEOTIDE SEQUENCE [LARGE SCALE GENOMIC DNA]</scope>
    <source>
        <strain evidence="1 2">YS10</strain>
    </source>
</reference>
<dbReference type="SUPFAM" id="SSF69322">
    <property type="entry name" value="Tricorn protease domain 2"/>
    <property type="match status" value="1"/>
</dbReference>
<evidence type="ECO:0008006" key="3">
    <source>
        <dbReference type="Google" id="ProtNLM"/>
    </source>
</evidence>